<name>A0ABW4WH46_9HYPH</name>
<dbReference type="EMBL" id="JBHUGY010000027">
    <property type="protein sequence ID" value="MFD2054747.1"/>
    <property type="molecule type" value="Genomic_DNA"/>
</dbReference>
<sequence>MANFTMTDVGFYASGGKPALRFRLAGAGLDGGFRHLEFSPESGRLSGTGDGFADLTLGESLDVGGRLGKWLDENDPWDFINGCRPVQVDVANIRWGRDEADNGRWALLFDLPGRPGAYLEWLDDDGDLVSKREENVLVTRLGLPLDEADAIRGKLQQWLRNNWVWTYINSDEREMARVAAAEELAANQERML</sequence>
<reference evidence="2" key="1">
    <citation type="journal article" date="2019" name="Int. J. Syst. Evol. Microbiol.">
        <title>The Global Catalogue of Microorganisms (GCM) 10K type strain sequencing project: providing services to taxonomists for standard genome sequencing and annotation.</title>
        <authorList>
            <consortium name="The Broad Institute Genomics Platform"/>
            <consortium name="The Broad Institute Genome Sequencing Center for Infectious Disease"/>
            <person name="Wu L."/>
            <person name="Ma J."/>
        </authorList>
    </citation>
    <scope>NUCLEOTIDE SEQUENCE [LARGE SCALE GENOMIC DNA]</scope>
    <source>
        <strain evidence="2">CGMCC 1.16226</strain>
    </source>
</reference>
<proteinExistence type="predicted"/>
<gene>
    <name evidence="1" type="ORF">ACFSQT_17095</name>
</gene>
<organism evidence="1 2">
    <name type="scientific">Mesorhizobium calcicola</name>
    <dbReference type="NCBI Taxonomy" id="1300310"/>
    <lineage>
        <taxon>Bacteria</taxon>
        <taxon>Pseudomonadati</taxon>
        <taxon>Pseudomonadota</taxon>
        <taxon>Alphaproteobacteria</taxon>
        <taxon>Hyphomicrobiales</taxon>
        <taxon>Phyllobacteriaceae</taxon>
        <taxon>Mesorhizobium</taxon>
    </lineage>
</organism>
<evidence type="ECO:0000313" key="1">
    <source>
        <dbReference type="EMBL" id="MFD2054747.1"/>
    </source>
</evidence>
<protein>
    <submittedName>
        <fullName evidence="1">Uncharacterized protein</fullName>
    </submittedName>
</protein>
<evidence type="ECO:0000313" key="2">
    <source>
        <dbReference type="Proteomes" id="UP001597349"/>
    </source>
</evidence>
<dbReference type="RefSeq" id="WP_379020576.1">
    <property type="nucleotide sequence ID" value="NZ_JBHUGY010000027.1"/>
</dbReference>
<keyword evidence="2" id="KW-1185">Reference proteome</keyword>
<comment type="caution">
    <text evidence="1">The sequence shown here is derived from an EMBL/GenBank/DDBJ whole genome shotgun (WGS) entry which is preliminary data.</text>
</comment>
<dbReference type="Proteomes" id="UP001597349">
    <property type="component" value="Unassembled WGS sequence"/>
</dbReference>
<accession>A0ABW4WH46</accession>